<dbReference type="AlphaFoldDB" id="A0A9D3VP59"/>
<evidence type="ECO:0000313" key="2">
    <source>
        <dbReference type="Proteomes" id="UP000828251"/>
    </source>
</evidence>
<evidence type="ECO:0000313" key="1">
    <source>
        <dbReference type="EMBL" id="KAH1090140.1"/>
    </source>
</evidence>
<proteinExistence type="predicted"/>
<protein>
    <submittedName>
        <fullName evidence="1">Uncharacterized protein</fullName>
    </submittedName>
</protein>
<organism evidence="1 2">
    <name type="scientific">Gossypium stocksii</name>
    <dbReference type="NCBI Taxonomy" id="47602"/>
    <lineage>
        <taxon>Eukaryota</taxon>
        <taxon>Viridiplantae</taxon>
        <taxon>Streptophyta</taxon>
        <taxon>Embryophyta</taxon>
        <taxon>Tracheophyta</taxon>
        <taxon>Spermatophyta</taxon>
        <taxon>Magnoliopsida</taxon>
        <taxon>eudicotyledons</taxon>
        <taxon>Gunneridae</taxon>
        <taxon>Pentapetalae</taxon>
        <taxon>rosids</taxon>
        <taxon>malvids</taxon>
        <taxon>Malvales</taxon>
        <taxon>Malvaceae</taxon>
        <taxon>Malvoideae</taxon>
        <taxon>Gossypium</taxon>
    </lineage>
</organism>
<keyword evidence="2" id="KW-1185">Reference proteome</keyword>
<dbReference type="EMBL" id="JAIQCV010000006">
    <property type="protein sequence ID" value="KAH1090140.1"/>
    <property type="molecule type" value="Genomic_DNA"/>
</dbReference>
<accession>A0A9D3VP59</accession>
<name>A0A9D3VP59_9ROSI</name>
<comment type="caution">
    <text evidence="1">The sequence shown here is derived from an EMBL/GenBank/DDBJ whole genome shotgun (WGS) entry which is preliminary data.</text>
</comment>
<sequence>MDVCETYNKRTARGTRGINLHELSGARSLNSHITKEFACGGLRGSLVNPERYTCSACPRPARNVSPMNSEVKSINNGVKS</sequence>
<reference evidence="1 2" key="1">
    <citation type="journal article" date="2021" name="Plant Biotechnol. J.">
        <title>Multi-omics assisted identification of the key and species-specific regulatory components of drought-tolerant mechanisms in Gossypium stocksii.</title>
        <authorList>
            <person name="Yu D."/>
            <person name="Ke L."/>
            <person name="Zhang D."/>
            <person name="Wu Y."/>
            <person name="Sun Y."/>
            <person name="Mei J."/>
            <person name="Sun J."/>
            <person name="Sun Y."/>
        </authorList>
    </citation>
    <scope>NUCLEOTIDE SEQUENCE [LARGE SCALE GENOMIC DNA]</scope>
    <source>
        <strain evidence="2">cv. E1</strain>
        <tissue evidence="1">Leaf</tissue>
    </source>
</reference>
<gene>
    <name evidence="1" type="ORF">J1N35_017397</name>
</gene>
<dbReference type="Proteomes" id="UP000828251">
    <property type="component" value="Unassembled WGS sequence"/>
</dbReference>